<proteinExistence type="predicted"/>
<keyword evidence="2" id="KW-1185">Reference proteome</keyword>
<dbReference type="Proteomes" id="UP001566132">
    <property type="component" value="Unassembled WGS sequence"/>
</dbReference>
<sequence>MSCNEDLIAAVRESRNDNVQTNSEDDLPLSSVSHQKAINCLNKALEWTVENKMFSSDQLVLQSLREKQNVYLEPVSSTPILEYALLWSSSGRVRGHFESKPILFLSNIVNKSDRDRFGLDNIKPSFSNQGRLFSIECTLQYRCRAHCLELNYDIRWNYTEV</sequence>
<evidence type="ECO:0000313" key="1">
    <source>
        <dbReference type="EMBL" id="KAL1512910.1"/>
    </source>
</evidence>
<name>A0ABD1F5P2_HYPHA</name>
<comment type="caution">
    <text evidence="1">The sequence shown here is derived from an EMBL/GenBank/DDBJ whole genome shotgun (WGS) entry which is preliminary data.</text>
</comment>
<gene>
    <name evidence="1" type="ORF">ABEB36_002413</name>
</gene>
<dbReference type="AlphaFoldDB" id="A0ABD1F5P2"/>
<evidence type="ECO:0000313" key="2">
    <source>
        <dbReference type="Proteomes" id="UP001566132"/>
    </source>
</evidence>
<accession>A0ABD1F5P2</accession>
<organism evidence="1 2">
    <name type="scientific">Hypothenemus hampei</name>
    <name type="common">Coffee berry borer</name>
    <dbReference type="NCBI Taxonomy" id="57062"/>
    <lineage>
        <taxon>Eukaryota</taxon>
        <taxon>Metazoa</taxon>
        <taxon>Ecdysozoa</taxon>
        <taxon>Arthropoda</taxon>
        <taxon>Hexapoda</taxon>
        <taxon>Insecta</taxon>
        <taxon>Pterygota</taxon>
        <taxon>Neoptera</taxon>
        <taxon>Endopterygota</taxon>
        <taxon>Coleoptera</taxon>
        <taxon>Polyphaga</taxon>
        <taxon>Cucujiformia</taxon>
        <taxon>Curculionidae</taxon>
        <taxon>Scolytinae</taxon>
        <taxon>Hypothenemus</taxon>
    </lineage>
</organism>
<dbReference type="EMBL" id="JBDJPC010000002">
    <property type="protein sequence ID" value="KAL1512910.1"/>
    <property type="molecule type" value="Genomic_DNA"/>
</dbReference>
<protein>
    <submittedName>
        <fullName evidence="1">Uncharacterized protein</fullName>
    </submittedName>
</protein>
<reference evidence="1 2" key="1">
    <citation type="submission" date="2024-05" db="EMBL/GenBank/DDBJ databases">
        <title>Genetic variation in Jamaican populations of the coffee berry borer (Hypothenemus hampei).</title>
        <authorList>
            <person name="Errbii M."/>
            <person name="Myrie A."/>
        </authorList>
    </citation>
    <scope>NUCLEOTIDE SEQUENCE [LARGE SCALE GENOMIC DNA]</scope>
    <source>
        <strain evidence="1">JA-Hopewell-2020-01-JO</strain>
        <tissue evidence="1">Whole body</tissue>
    </source>
</reference>